<name>A0A0A1UHG3_ENTIV</name>
<dbReference type="KEGG" id="eiv:EIN_430780"/>
<organism evidence="2 3">
    <name type="scientific">Entamoeba invadens IP1</name>
    <dbReference type="NCBI Taxonomy" id="370355"/>
    <lineage>
        <taxon>Eukaryota</taxon>
        <taxon>Amoebozoa</taxon>
        <taxon>Evosea</taxon>
        <taxon>Archamoebae</taxon>
        <taxon>Mastigamoebida</taxon>
        <taxon>Entamoebidae</taxon>
        <taxon>Entamoeba</taxon>
    </lineage>
</organism>
<evidence type="ECO:0000313" key="2">
    <source>
        <dbReference type="EMBL" id="ELP95272.1"/>
    </source>
</evidence>
<reference evidence="2 3" key="1">
    <citation type="submission" date="2012-10" db="EMBL/GenBank/DDBJ databases">
        <authorList>
            <person name="Zafar N."/>
            <person name="Inman J."/>
            <person name="Hall N."/>
            <person name="Lorenzi H."/>
            <person name="Caler E."/>
        </authorList>
    </citation>
    <scope>NUCLEOTIDE SEQUENCE [LARGE SCALE GENOMIC DNA]</scope>
    <source>
        <strain evidence="2 3">IP1</strain>
    </source>
</reference>
<dbReference type="AlphaFoldDB" id="A0A0A1UHG3"/>
<sequence length="603" mass="69212">MDIPRTKTINSIEIDISSEVCEVHDDSSDQDFISVVLNKPTFDRSKSPEVVCVGKIDGEKRKELGPGYQLYGDKSELLAHNLFNTNASQQTKDHISSQHSPLNGIEQQSYENKEPDCDNNSYNDTNNDTILIVPQPERFITPPHTQTPSQIVPADTLYTPIKQTASEKSPIVIASGTIDTSKKTIKETIPTESSVEDNSFILPRPSQPIEFRKETHECFEMEEEQKRFIMVDDFYSQNNCNSSESQMRSSLLYEQPLFFKKKEDDVVQLVESPCLTQHDENPKGRQNVIPNVIQTVTQQVLQEVINKEEKDVMTEEERNESEVSKILSKCTFNRETLAEVIQDQSLVSGNSQNGSQAMEMESSCVENDRISPSVTQKVLRGNAVNVTDSNEGISNAEMTREKLEVYIWYDAELKRLNLEKERRLNALSYHNVPSNEHFKSGECLPQDNGMKRDERKERLRSPLVQDKYIDDGESKHVRKKETKSHLKSRKVPPKAVCIEDDKIQRVVTVSQLEDQSLFDTKHTTSKWKRFHTKREVVEWIKSQPIYEDILLYNAIDIDHLITLFRKDKYIVTKKLLREFLIEKCVNFADAAREAANRRGAGNF</sequence>
<feature type="region of interest" description="Disordered" evidence="1">
    <location>
        <begin position="438"/>
        <end position="457"/>
    </location>
</feature>
<keyword evidence="3" id="KW-1185">Reference proteome</keyword>
<evidence type="ECO:0000313" key="3">
    <source>
        <dbReference type="Proteomes" id="UP000014680"/>
    </source>
</evidence>
<dbReference type="RefSeq" id="XP_004262043.1">
    <property type="nucleotide sequence ID" value="XM_004261995.1"/>
</dbReference>
<proteinExistence type="predicted"/>
<dbReference type="VEuPathDB" id="AmoebaDB:EIN_430780"/>
<dbReference type="OrthoDB" id="29210at2759"/>
<dbReference type="Proteomes" id="UP000014680">
    <property type="component" value="Unassembled WGS sequence"/>
</dbReference>
<dbReference type="EMBL" id="KB206168">
    <property type="protein sequence ID" value="ELP95272.1"/>
    <property type="molecule type" value="Genomic_DNA"/>
</dbReference>
<protein>
    <submittedName>
        <fullName evidence="2">Uncharacterized protein</fullName>
    </submittedName>
</protein>
<evidence type="ECO:0000256" key="1">
    <source>
        <dbReference type="SAM" id="MobiDB-lite"/>
    </source>
</evidence>
<dbReference type="GeneID" id="14894150"/>
<accession>A0A0A1UHG3</accession>
<gene>
    <name evidence="2" type="ORF">EIN_430780</name>
</gene>